<keyword evidence="3" id="KW-1185">Reference proteome</keyword>
<feature type="region of interest" description="Disordered" evidence="1">
    <location>
        <begin position="1"/>
        <end position="78"/>
    </location>
</feature>
<dbReference type="GeneID" id="20822119"/>
<dbReference type="AlphaFoldDB" id="F8MYR5"/>
<sequence length="78" mass="9058">MEVQKSKESWSLMVSPWDMDVGGRRRTSLCSSRPESRLRTGCKGGDYLDAKKNQRKRTPTGVENRGTDRDRQRRTWKG</sequence>
<proteinExistence type="predicted"/>
<evidence type="ECO:0000313" key="2">
    <source>
        <dbReference type="EMBL" id="EGO51462.1"/>
    </source>
</evidence>
<organism evidence="2 3">
    <name type="scientific">Neurospora tetrasperma (strain FGSC 2508 / ATCC MYA-4615 / P0657)</name>
    <dbReference type="NCBI Taxonomy" id="510951"/>
    <lineage>
        <taxon>Eukaryota</taxon>
        <taxon>Fungi</taxon>
        <taxon>Dikarya</taxon>
        <taxon>Ascomycota</taxon>
        <taxon>Pezizomycotina</taxon>
        <taxon>Sordariomycetes</taxon>
        <taxon>Sordariomycetidae</taxon>
        <taxon>Sordariales</taxon>
        <taxon>Sordariaceae</taxon>
        <taxon>Neurospora</taxon>
    </lineage>
</organism>
<reference evidence="3" key="1">
    <citation type="journal article" date="2011" name="Genetics">
        <title>Massive changes in genome architecture accompany the transition to self-fertility in the filamentous fungus Neurospora tetrasperma.</title>
        <authorList>
            <person name="Ellison C.E."/>
            <person name="Stajich J.E."/>
            <person name="Jacobson D.J."/>
            <person name="Natvig D.O."/>
            <person name="Lapidus A."/>
            <person name="Foster B."/>
            <person name="Aerts A."/>
            <person name="Riley R."/>
            <person name="Lindquist E.A."/>
            <person name="Grigoriev I.V."/>
            <person name="Taylor J.W."/>
        </authorList>
    </citation>
    <scope>NUCLEOTIDE SEQUENCE [LARGE SCALE GENOMIC DNA]</scope>
    <source>
        <strain evidence="3">FGSC 2508 / P0657</strain>
    </source>
</reference>
<evidence type="ECO:0000256" key="1">
    <source>
        <dbReference type="SAM" id="MobiDB-lite"/>
    </source>
</evidence>
<accession>F8MYR5</accession>
<dbReference type="VEuPathDB" id="FungiDB:NEUTE1DRAFT_104501"/>
<name>F8MYR5_NEUT8</name>
<dbReference type="HOGENOM" id="CLU_2722793_0_0_1"/>
<feature type="compositionally biased region" description="Basic and acidic residues" evidence="1">
    <location>
        <begin position="65"/>
        <end position="78"/>
    </location>
</feature>
<gene>
    <name evidence="2" type="ORF">NEUTE1DRAFT_104501</name>
</gene>
<dbReference type="RefSeq" id="XP_009855101.1">
    <property type="nucleotide sequence ID" value="XM_009856799.1"/>
</dbReference>
<dbReference type="Proteomes" id="UP000008065">
    <property type="component" value="Unassembled WGS sequence"/>
</dbReference>
<dbReference type="KEGG" id="nte:NEUTE1DRAFT104501"/>
<evidence type="ECO:0000313" key="3">
    <source>
        <dbReference type="Proteomes" id="UP000008065"/>
    </source>
</evidence>
<dbReference type="EMBL" id="GL891382">
    <property type="protein sequence ID" value="EGO51462.1"/>
    <property type="molecule type" value="Genomic_DNA"/>
</dbReference>
<protein>
    <submittedName>
        <fullName evidence="2">Uncharacterized protein</fullName>
    </submittedName>
</protein>